<dbReference type="SMART" id="SM00422">
    <property type="entry name" value="HTH_MERR"/>
    <property type="match status" value="1"/>
</dbReference>
<dbReference type="PROSITE" id="PS50937">
    <property type="entry name" value="HTH_MERR_2"/>
    <property type="match status" value="1"/>
</dbReference>
<dbReference type="EMBL" id="JABEND010000006">
    <property type="protein sequence ID" value="NNG36442.1"/>
    <property type="molecule type" value="Genomic_DNA"/>
</dbReference>
<dbReference type="InterPro" id="IPR009061">
    <property type="entry name" value="DNA-bd_dom_put_sf"/>
</dbReference>
<dbReference type="Pfam" id="PF13411">
    <property type="entry name" value="MerR_1"/>
    <property type="match status" value="1"/>
</dbReference>
<dbReference type="PANTHER" id="PTHR30204:SF69">
    <property type="entry name" value="MERR-FAMILY TRANSCRIPTIONAL REGULATOR"/>
    <property type="match status" value="1"/>
</dbReference>
<dbReference type="Proteomes" id="UP000562984">
    <property type="component" value="Unassembled WGS sequence"/>
</dbReference>
<evidence type="ECO:0000256" key="2">
    <source>
        <dbReference type="ARBA" id="ARBA00023015"/>
    </source>
</evidence>
<dbReference type="SUPFAM" id="SSF46955">
    <property type="entry name" value="Putative DNA-binding domain"/>
    <property type="match status" value="1"/>
</dbReference>
<proteinExistence type="predicted"/>
<evidence type="ECO:0000313" key="7">
    <source>
        <dbReference type="Proteomes" id="UP000562984"/>
    </source>
</evidence>
<organism evidence="6 7">
    <name type="scientific">Nakamurella aerolata</name>
    <dbReference type="NCBI Taxonomy" id="1656892"/>
    <lineage>
        <taxon>Bacteria</taxon>
        <taxon>Bacillati</taxon>
        <taxon>Actinomycetota</taxon>
        <taxon>Actinomycetes</taxon>
        <taxon>Nakamurellales</taxon>
        <taxon>Nakamurellaceae</taxon>
        <taxon>Nakamurella</taxon>
    </lineage>
</organism>
<dbReference type="PANTHER" id="PTHR30204">
    <property type="entry name" value="REDOX-CYCLING DRUG-SENSING TRANSCRIPTIONAL ACTIVATOR SOXR"/>
    <property type="match status" value="1"/>
</dbReference>
<dbReference type="InterPro" id="IPR000551">
    <property type="entry name" value="MerR-type_HTH_dom"/>
</dbReference>
<keyword evidence="7" id="KW-1185">Reference proteome</keyword>
<dbReference type="CDD" id="cd00592">
    <property type="entry name" value="HTH_MerR-like"/>
    <property type="match status" value="1"/>
</dbReference>
<comment type="caution">
    <text evidence="6">The sequence shown here is derived from an EMBL/GenBank/DDBJ whole genome shotgun (WGS) entry which is preliminary data.</text>
</comment>
<accession>A0A849AHZ1</accession>
<evidence type="ECO:0000259" key="5">
    <source>
        <dbReference type="PROSITE" id="PS50937"/>
    </source>
</evidence>
<keyword evidence="1" id="KW-0678">Repressor</keyword>
<dbReference type="InterPro" id="IPR047057">
    <property type="entry name" value="MerR_fam"/>
</dbReference>
<dbReference type="Gene3D" id="1.10.1660.10">
    <property type="match status" value="1"/>
</dbReference>
<feature type="domain" description="HTH merR-type" evidence="5">
    <location>
        <begin position="1"/>
        <end position="69"/>
    </location>
</feature>
<dbReference type="AlphaFoldDB" id="A0A849AHZ1"/>
<name>A0A849AHZ1_9ACTN</name>
<evidence type="ECO:0000313" key="6">
    <source>
        <dbReference type="EMBL" id="NNG36442.1"/>
    </source>
</evidence>
<keyword evidence="3" id="KW-0238">DNA-binding</keyword>
<dbReference type="RefSeq" id="WP_171200126.1">
    <property type="nucleotide sequence ID" value="NZ_JABEND010000006.1"/>
</dbReference>
<sequence>MYTVGEAAEQLGVRSHVLRHWEDVGVLVPQRSVSGHRRYDDGAVARGRVVQRCQAVGMTLEQIRQLLDGDRRSRRTLVDAKRAQLHEQQQQIGAAIAFLDHTLQCRHRLIDNCPECRDFAGLSSGSG</sequence>
<reference evidence="6 7" key="1">
    <citation type="submission" date="2020-05" db="EMBL/GenBank/DDBJ databases">
        <title>Nakamurella sp. DB0629 isolated from air conditioner.</title>
        <authorList>
            <person name="Kim D.H."/>
            <person name="Kim D.-U."/>
        </authorList>
    </citation>
    <scope>NUCLEOTIDE SEQUENCE [LARGE SCALE GENOMIC DNA]</scope>
    <source>
        <strain evidence="6 7">DB0629</strain>
    </source>
</reference>
<evidence type="ECO:0000256" key="4">
    <source>
        <dbReference type="ARBA" id="ARBA00023163"/>
    </source>
</evidence>
<keyword evidence="4" id="KW-0804">Transcription</keyword>
<evidence type="ECO:0000256" key="3">
    <source>
        <dbReference type="ARBA" id="ARBA00023125"/>
    </source>
</evidence>
<dbReference type="GO" id="GO:0003677">
    <property type="term" value="F:DNA binding"/>
    <property type="evidence" value="ECO:0007669"/>
    <property type="project" value="UniProtKB-KW"/>
</dbReference>
<gene>
    <name evidence="6" type="ORF">HKD39_12115</name>
</gene>
<dbReference type="PRINTS" id="PR00040">
    <property type="entry name" value="HTHMERR"/>
</dbReference>
<dbReference type="GO" id="GO:0003700">
    <property type="term" value="F:DNA-binding transcription factor activity"/>
    <property type="evidence" value="ECO:0007669"/>
    <property type="project" value="InterPro"/>
</dbReference>
<protein>
    <submittedName>
        <fullName evidence="6">MerR family transcriptional regulator</fullName>
    </submittedName>
</protein>
<evidence type="ECO:0000256" key="1">
    <source>
        <dbReference type="ARBA" id="ARBA00022491"/>
    </source>
</evidence>
<keyword evidence="2" id="KW-0805">Transcription regulation</keyword>